<reference evidence="1 2" key="1">
    <citation type="submission" date="2021-11" db="EMBL/GenBank/DDBJ databases">
        <title>Draft genome sequence of Paenibacillus profundus YoMME, a new Gram-positive bacteria with exoelectrogenic properties.</title>
        <authorList>
            <person name="Hubenova Y."/>
            <person name="Hubenova E."/>
            <person name="Manasiev Y."/>
            <person name="Peykov S."/>
            <person name="Mitov M."/>
        </authorList>
    </citation>
    <scope>NUCLEOTIDE SEQUENCE [LARGE SCALE GENOMIC DNA]</scope>
    <source>
        <strain evidence="1 2">YoMME</strain>
    </source>
</reference>
<dbReference type="Proteomes" id="UP001199916">
    <property type="component" value="Unassembled WGS sequence"/>
</dbReference>
<proteinExistence type="predicted"/>
<protein>
    <submittedName>
        <fullName evidence="1">Uncharacterized protein</fullName>
    </submittedName>
</protein>
<comment type="caution">
    <text evidence="1">The sequence shown here is derived from an EMBL/GenBank/DDBJ whole genome shotgun (WGS) entry which is preliminary data.</text>
</comment>
<sequence>MKKTTWLAVIFLLTNVGWGILYAYQQGQQGVRDNKGTDIYTLAGSGINWRVDNYRIVVTPDNIQRGNASLVYLGSADDVADSDYYSVTFFEQDVKFGAEPVLSKKARAEGGPVNILVNVNKIGTITGPYEYGEIAKTKQDYENTYVEMIWKDNDGKKNKETIQLQLVDHLDVSRIGAEAE</sequence>
<organism evidence="1 2">
    <name type="scientific">Paenibacillus profundus</name>
    <dbReference type="NCBI Taxonomy" id="1173085"/>
    <lineage>
        <taxon>Bacteria</taxon>
        <taxon>Bacillati</taxon>
        <taxon>Bacillota</taxon>
        <taxon>Bacilli</taxon>
        <taxon>Bacillales</taxon>
        <taxon>Paenibacillaceae</taxon>
        <taxon>Paenibacillus</taxon>
    </lineage>
</organism>
<keyword evidence="2" id="KW-1185">Reference proteome</keyword>
<accession>A0ABS8YL59</accession>
<evidence type="ECO:0000313" key="2">
    <source>
        <dbReference type="Proteomes" id="UP001199916"/>
    </source>
</evidence>
<dbReference type="EMBL" id="JAJNBZ010000019">
    <property type="protein sequence ID" value="MCE5171664.1"/>
    <property type="molecule type" value="Genomic_DNA"/>
</dbReference>
<gene>
    <name evidence="1" type="ORF">LQV63_20475</name>
</gene>
<name>A0ABS8YL59_9BACL</name>
<evidence type="ECO:0000313" key="1">
    <source>
        <dbReference type="EMBL" id="MCE5171664.1"/>
    </source>
</evidence>